<reference evidence="1 2" key="1">
    <citation type="submission" date="2020-02" db="EMBL/GenBank/DDBJ databases">
        <title>Draft genome sequence of Haematococcus lacustris strain NIES-144.</title>
        <authorList>
            <person name="Morimoto D."/>
            <person name="Nakagawa S."/>
            <person name="Yoshida T."/>
            <person name="Sawayama S."/>
        </authorList>
    </citation>
    <scope>NUCLEOTIDE SEQUENCE [LARGE SCALE GENOMIC DNA]</scope>
    <source>
        <strain evidence="1 2">NIES-144</strain>
    </source>
</reference>
<keyword evidence="2" id="KW-1185">Reference proteome</keyword>
<protein>
    <submittedName>
        <fullName evidence="1">Uncharacterized protein</fullName>
    </submittedName>
</protein>
<accession>A0A699ZDV8</accession>
<evidence type="ECO:0000313" key="2">
    <source>
        <dbReference type="Proteomes" id="UP000485058"/>
    </source>
</evidence>
<dbReference type="Proteomes" id="UP000485058">
    <property type="component" value="Unassembled WGS sequence"/>
</dbReference>
<evidence type="ECO:0000313" key="1">
    <source>
        <dbReference type="EMBL" id="GFH17519.1"/>
    </source>
</evidence>
<sequence>MEAASVMLDAKPPWWLTRTVDEHSSTGRHLRCMFHAALQSLYTHLPGCAAGCGADNVQSHTLPGIHVKVHASGTTSQQREGREVERHCGRVGMMRSLHHGDDKTDNVQKLRDAFNPIKLQRPGPCASAVCTASAT</sequence>
<name>A0A699ZDV8_HAELA</name>
<gene>
    <name evidence="1" type="ORF">HaLaN_14174</name>
</gene>
<proteinExistence type="predicted"/>
<dbReference type="EMBL" id="BLLF01001161">
    <property type="protein sequence ID" value="GFH17519.1"/>
    <property type="molecule type" value="Genomic_DNA"/>
</dbReference>
<organism evidence="1 2">
    <name type="scientific">Haematococcus lacustris</name>
    <name type="common">Green alga</name>
    <name type="synonym">Haematococcus pluvialis</name>
    <dbReference type="NCBI Taxonomy" id="44745"/>
    <lineage>
        <taxon>Eukaryota</taxon>
        <taxon>Viridiplantae</taxon>
        <taxon>Chlorophyta</taxon>
        <taxon>core chlorophytes</taxon>
        <taxon>Chlorophyceae</taxon>
        <taxon>CS clade</taxon>
        <taxon>Chlamydomonadales</taxon>
        <taxon>Haematococcaceae</taxon>
        <taxon>Haematococcus</taxon>
    </lineage>
</organism>
<comment type="caution">
    <text evidence="1">The sequence shown here is derived from an EMBL/GenBank/DDBJ whole genome shotgun (WGS) entry which is preliminary data.</text>
</comment>
<dbReference type="AlphaFoldDB" id="A0A699ZDV8"/>